<keyword evidence="3 11" id="KW-0808">Transferase</keyword>
<dbReference type="SUPFAM" id="SSF81301">
    <property type="entry name" value="Nucleotidyltransferase"/>
    <property type="match status" value="1"/>
</dbReference>
<sequence length="126" mass="13972">MPVSSKQEILTLLSAHAARIQQYGVTKYGLFGSFVRDDAHVDSDVDILVEFDPPQKTFDNFIQLAFFLEELLGCQVDLITTDALSPYIGPRILQEVEYVSCENTDFASTNNCCPCGIGRRTGFVNA</sequence>
<dbReference type="GO" id="GO:0005524">
    <property type="term" value="F:ATP binding"/>
    <property type="evidence" value="ECO:0007669"/>
    <property type="project" value="UniProtKB-KW"/>
</dbReference>
<dbReference type="PANTHER" id="PTHR33571">
    <property type="entry name" value="SSL8005 PROTEIN"/>
    <property type="match status" value="1"/>
</dbReference>
<dbReference type="PANTHER" id="PTHR33571:SF14">
    <property type="entry name" value="PROTEIN ADENYLYLTRANSFERASE MJ0435-RELATED"/>
    <property type="match status" value="1"/>
</dbReference>
<dbReference type="InterPro" id="IPR002934">
    <property type="entry name" value="Polymerase_NTP_transf_dom"/>
</dbReference>
<evidence type="ECO:0000313" key="12">
    <source>
        <dbReference type="Proteomes" id="UP000220527"/>
    </source>
</evidence>
<evidence type="ECO:0000313" key="11">
    <source>
        <dbReference type="EMBL" id="PDV99384.1"/>
    </source>
</evidence>
<evidence type="ECO:0000256" key="5">
    <source>
        <dbReference type="ARBA" id="ARBA00022723"/>
    </source>
</evidence>
<dbReference type="CDD" id="cd05403">
    <property type="entry name" value="NT_KNTase_like"/>
    <property type="match status" value="1"/>
</dbReference>
<keyword evidence="12" id="KW-1185">Reference proteome</keyword>
<keyword evidence="7" id="KW-0067">ATP-binding</keyword>
<dbReference type="Gene3D" id="3.30.460.10">
    <property type="entry name" value="Beta Polymerase, domain 2"/>
    <property type="match status" value="1"/>
</dbReference>
<dbReference type="GO" id="GO:0046872">
    <property type="term" value="F:metal ion binding"/>
    <property type="evidence" value="ECO:0007669"/>
    <property type="project" value="UniProtKB-KW"/>
</dbReference>
<dbReference type="EMBL" id="NQWI01000227">
    <property type="protein sequence ID" value="PDV99384.1"/>
    <property type="molecule type" value="Genomic_DNA"/>
</dbReference>
<accession>A0A2A6RDI3</accession>
<organism evidence="11 12">
    <name type="scientific">Candidatus Viridilinea mediisalina</name>
    <dbReference type="NCBI Taxonomy" id="2024553"/>
    <lineage>
        <taxon>Bacteria</taxon>
        <taxon>Bacillati</taxon>
        <taxon>Chloroflexota</taxon>
        <taxon>Chloroflexia</taxon>
        <taxon>Chloroflexales</taxon>
        <taxon>Chloroflexineae</taxon>
        <taxon>Oscillochloridaceae</taxon>
        <taxon>Candidatus Viridilinea</taxon>
    </lineage>
</organism>
<keyword evidence="4" id="KW-0548">Nucleotidyltransferase</keyword>
<evidence type="ECO:0000256" key="8">
    <source>
        <dbReference type="ARBA" id="ARBA00022842"/>
    </source>
</evidence>
<keyword evidence="6" id="KW-0547">Nucleotide-binding</keyword>
<keyword evidence="5" id="KW-0479">Metal-binding</keyword>
<name>A0A2A6RDI3_9CHLR</name>
<dbReference type="OrthoDB" id="90159at2"/>
<dbReference type="AlphaFoldDB" id="A0A2A6RDI3"/>
<dbReference type="Pfam" id="PF01909">
    <property type="entry name" value="NTP_transf_2"/>
    <property type="match status" value="1"/>
</dbReference>
<keyword evidence="8" id="KW-0460">Magnesium</keyword>
<feature type="domain" description="Polymerase nucleotidyl transferase" evidence="10">
    <location>
        <begin position="21"/>
        <end position="96"/>
    </location>
</feature>
<evidence type="ECO:0000256" key="2">
    <source>
        <dbReference type="ARBA" id="ARBA00022649"/>
    </source>
</evidence>
<dbReference type="RefSeq" id="WP_097646131.1">
    <property type="nucleotide sequence ID" value="NZ_NQWI01000227.1"/>
</dbReference>
<evidence type="ECO:0000259" key="10">
    <source>
        <dbReference type="Pfam" id="PF01909"/>
    </source>
</evidence>
<proteinExistence type="inferred from homology"/>
<dbReference type="Proteomes" id="UP000220527">
    <property type="component" value="Unassembled WGS sequence"/>
</dbReference>
<evidence type="ECO:0000256" key="6">
    <source>
        <dbReference type="ARBA" id="ARBA00022741"/>
    </source>
</evidence>
<keyword evidence="2" id="KW-1277">Toxin-antitoxin system</keyword>
<evidence type="ECO:0000256" key="3">
    <source>
        <dbReference type="ARBA" id="ARBA00022679"/>
    </source>
</evidence>
<comment type="similarity">
    <text evidence="9">Belongs to the MntA antitoxin family.</text>
</comment>
<dbReference type="InterPro" id="IPR043519">
    <property type="entry name" value="NT_sf"/>
</dbReference>
<evidence type="ECO:0000256" key="9">
    <source>
        <dbReference type="ARBA" id="ARBA00038276"/>
    </source>
</evidence>
<evidence type="ECO:0000256" key="1">
    <source>
        <dbReference type="ARBA" id="ARBA00001946"/>
    </source>
</evidence>
<dbReference type="GO" id="GO:0016779">
    <property type="term" value="F:nucleotidyltransferase activity"/>
    <property type="evidence" value="ECO:0007669"/>
    <property type="project" value="UniProtKB-KW"/>
</dbReference>
<comment type="cofactor">
    <cofactor evidence="1">
        <name>Mg(2+)</name>
        <dbReference type="ChEBI" id="CHEBI:18420"/>
    </cofactor>
</comment>
<dbReference type="InterPro" id="IPR052038">
    <property type="entry name" value="Type-VII_TA_antitoxin"/>
</dbReference>
<reference evidence="12" key="1">
    <citation type="submission" date="2017-08" db="EMBL/GenBank/DDBJ databases">
        <authorList>
            <person name="Grouzdev D.S."/>
            <person name="Gaisin V.A."/>
            <person name="Rysina M.S."/>
            <person name="Gorlenko V.M."/>
        </authorList>
    </citation>
    <scope>NUCLEOTIDE SEQUENCE [LARGE SCALE GENOMIC DNA]</scope>
    <source>
        <strain evidence="12">Kir15-3F</strain>
    </source>
</reference>
<gene>
    <name evidence="11" type="ORF">CJ255_21535</name>
</gene>
<evidence type="ECO:0000256" key="4">
    <source>
        <dbReference type="ARBA" id="ARBA00022695"/>
    </source>
</evidence>
<evidence type="ECO:0000256" key="7">
    <source>
        <dbReference type="ARBA" id="ARBA00022840"/>
    </source>
</evidence>
<protein>
    <submittedName>
        <fullName evidence="11">Nucleotidyltransferase</fullName>
    </submittedName>
</protein>
<comment type="caution">
    <text evidence="11">The sequence shown here is derived from an EMBL/GenBank/DDBJ whole genome shotgun (WGS) entry which is preliminary data.</text>
</comment>